<dbReference type="AlphaFoldDB" id="H8Z406"/>
<dbReference type="Pfam" id="PF04071">
    <property type="entry name" value="zf-like"/>
    <property type="match status" value="1"/>
</dbReference>
<evidence type="ECO:0000256" key="1">
    <source>
        <dbReference type="SAM" id="MobiDB-lite"/>
    </source>
</evidence>
<dbReference type="OrthoDB" id="9799337at2"/>
<evidence type="ECO:0000259" key="2">
    <source>
        <dbReference type="Pfam" id="PF04071"/>
    </source>
</evidence>
<feature type="compositionally biased region" description="Basic and acidic residues" evidence="1">
    <location>
        <begin position="1"/>
        <end position="10"/>
    </location>
</feature>
<name>H8Z406_9GAMM</name>
<dbReference type="EMBL" id="JH603170">
    <property type="protein sequence ID" value="EIC20075.1"/>
    <property type="molecule type" value="Genomic_DNA"/>
</dbReference>
<feature type="region of interest" description="Disordered" evidence="1">
    <location>
        <begin position="1"/>
        <end position="44"/>
    </location>
</feature>
<dbReference type="InterPro" id="IPR007212">
    <property type="entry name" value="Zf-like"/>
</dbReference>
<evidence type="ECO:0000313" key="3">
    <source>
        <dbReference type="EMBL" id="EIC20075.1"/>
    </source>
</evidence>
<reference evidence="3 4" key="2">
    <citation type="submission" date="2011-11" db="EMBL/GenBank/DDBJ databases">
        <authorList>
            <consortium name="US DOE Joint Genome Institute"/>
            <person name="Lucas S."/>
            <person name="Han J."/>
            <person name="Lapidus A."/>
            <person name="Cheng J.-F."/>
            <person name="Goodwin L."/>
            <person name="Pitluck S."/>
            <person name="Peters L."/>
            <person name="Ovchinnikova G."/>
            <person name="Zhang X."/>
            <person name="Detter J.C."/>
            <person name="Han C."/>
            <person name="Tapia R."/>
            <person name="Land M."/>
            <person name="Hauser L."/>
            <person name="Kyrpides N."/>
            <person name="Ivanova N."/>
            <person name="Pagani I."/>
            <person name="Vogl K."/>
            <person name="Liu Z."/>
            <person name="Overmann J."/>
            <person name="Frigaard N.-U."/>
            <person name="Bryant D."/>
            <person name="Woyke T."/>
        </authorList>
    </citation>
    <scope>NUCLEOTIDE SEQUENCE [LARGE SCALE GENOMIC DNA]</scope>
    <source>
        <strain evidence="3 4">970</strain>
    </source>
</reference>
<dbReference type="RefSeq" id="WP_009150478.1">
    <property type="nucleotide sequence ID" value="NZ_CP121471.1"/>
</dbReference>
<evidence type="ECO:0000313" key="4">
    <source>
        <dbReference type="Proteomes" id="UP000002964"/>
    </source>
</evidence>
<organism evidence="3 4">
    <name type="scientific">Thiorhodovibrio frisius</name>
    <dbReference type="NCBI Taxonomy" id="631362"/>
    <lineage>
        <taxon>Bacteria</taxon>
        <taxon>Pseudomonadati</taxon>
        <taxon>Pseudomonadota</taxon>
        <taxon>Gammaproteobacteria</taxon>
        <taxon>Chromatiales</taxon>
        <taxon>Chromatiaceae</taxon>
        <taxon>Thiorhodovibrio</taxon>
    </lineage>
</organism>
<dbReference type="eggNOG" id="COG2158">
    <property type="taxonomic scope" value="Bacteria"/>
</dbReference>
<dbReference type="Proteomes" id="UP000002964">
    <property type="component" value="Unassembled WGS sequence"/>
</dbReference>
<dbReference type="STRING" id="631362.Thi970DRAFT_03688"/>
<dbReference type="HOGENOM" id="CLU_1757999_0_0_6"/>
<reference evidence="4" key="1">
    <citation type="submission" date="2011-06" db="EMBL/GenBank/DDBJ databases">
        <authorList>
            <consortium name="US DOE Joint Genome Institute (JGI-PGF)"/>
            <person name="Lucas S."/>
            <person name="Han J."/>
            <person name="Lapidus A."/>
            <person name="Cheng J.-F."/>
            <person name="Goodwin L."/>
            <person name="Pitluck S."/>
            <person name="Peters L."/>
            <person name="Land M.L."/>
            <person name="Hauser L."/>
            <person name="Vogl K."/>
            <person name="Liu Z."/>
            <person name="Overmann J."/>
            <person name="Frigaard N.-U."/>
            <person name="Bryant D.A."/>
            <person name="Woyke T.J."/>
        </authorList>
    </citation>
    <scope>NUCLEOTIDE SEQUENCE [LARGE SCALE GENOMIC DNA]</scope>
    <source>
        <strain evidence="4">970</strain>
    </source>
</reference>
<keyword evidence="4" id="KW-1185">Reference proteome</keyword>
<feature type="domain" description="Cysteine-rich small" evidence="2">
    <location>
        <begin position="49"/>
        <end position="107"/>
    </location>
</feature>
<protein>
    <submittedName>
        <fullName evidence="3">Uncharacterized protein containing a Zn-finger-like domain</fullName>
    </submittedName>
</protein>
<proteinExistence type="predicted"/>
<gene>
    <name evidence="3" type="ORF">Thi970DRAFT_03688</name>
</gene>
<sequence length="148" mass="16377">MTDSDRRGDIGADPGSADTVPTFRAPAPEDQSQKDHLPPPPKPAAFKGFTHSACEYYPCHPGVRRAFNCLFCYCPLIERECPGPYQLFTDARGTPRKDCSACRLPHDGIAPSWTFIQRWLHAPAFGGQPQSRARIRALSQALRPPVSE</sequence>
<accession>H8Z406</accession>